<dbReference type="Gene3D" id="1.10.418.10">
    <property type="entry name" value="Calponin-like domain"/>
    <property type="match status" value="1"/>
</dbReference>
<dbReference type="InterPro" id="IPR003108">
    <property type="entry name" value="GAR_dom"/>
</dbReference>
<dbReference type="SUPFAM" id="SSF143575">
    <property type="entry name" value="GAS2 domain-like"/>
    <property type="match status" value="1"/>
</dbReference>
<feature type="region of interest" description="Disordered" evidence="5">
    <location>
        <begin position="292"/>
        <end position="442"/>
    </location>
</feature>
<feature type="compositionally biased region" description="Low complexity" evidence="5">
    <location>
        <begin position="376"/>
        <end position="391"/>
    </location>
</feature>
<feature type="compositionally biased region" description="Polar residues" evidence="5">
    <location>
        <begin position="311"/>
        <end position="360"/>
    </location>
</feature>
<feature type="compositionally biased region" description="Basic and acidic residues" evidence="5">
    <location>
        <begin position="487"/>
        <end position="503"/>
    </location>
</feature>
<dbReference type="Proteomes" id="UP000694941">
    <property type="component" value="Unplaced"/>
</dbReference>
<protein>
    <submittedName>
        <fullName evidence="9">GAS2-like protein 1</fullName>
    </submittedName>
</protein>
<dbReference type="PANTHER" id="PTHR46756:SF18">
    <property type="entry name" value="GAS2-LIKE PROTEIN PICKLED EGGS"/>
    <property type="match status" value="1"/>
</dbReference>
<accession>A0ABM1SE69</accession>
<feature type="compositionally biased region" description="Basic and acidic residues" evidence="5">
    <location>
        <begin position="363"/>
        <end position="375"/>
    </location>
</feature>
<dbReference type="InterPro" id="IPR036534">
    <property type="entry name" value="GAR_dom_sf"/>
</dbReference>
<feature type="compositionally biased region" description="Polar residues" evidence="5">
    <location>
        <begin position="664"/>
        <end position="688"/>
    </location>
</feature>
<evidence type="ECO:0000256" key="1">
    <source>
        <dbReference type="ARBA" id="ARBA00004245"/>
    </source>
</evidence>
<evidence type="ECO:0000256" key="5">
    <source>
        <dbReference type="SAM" id="MobiDB-lite"/>
    </source>
</evidence>
<evidence type="ECO:0000259" key="6">
    <source>
        <dbReference type="PROSITE" id="PS50021"/>
    </source>
</evidence>
<evidence type="ECO:0000256" key="3">
    <source>
        <dbReference type="ARBA" id="ARBA00023212"/>
    </source>
</evidence>
<dbReference type="Pfam" id="PF00307">
    <property type="entry name" value="CH"/>
    <property type="match status" value="1"/>
</dbReference>
<dbReference type="SMART" id="SM00243">
    <property type="entry name" value="GAS2"/>
    <property type="match status" value="1"/>
</dbReference>
<proteinExistence type="inferred from homology"/>
<dbReference type="PROSITE" id="PS50021">
    <property type="entry name" value="CH"/>
    <property type="match status" value="1"/>
</dbReference>
<sequence>MANEGTIDVNGRVEGREVEFHAMHLEPRSFRPFKSSEEYLYAMKEDLADWLNTLYDLSITAETFLESLETGVILCRHANHVVRVAREWRHSCQDNLNIIIPERNVVYRNDVQPGTFHARDNVSNFITWCRSLSIMECLLFETEDLVMRKNEKSFVLCLLEVARRCSKFGMPAPLLVQMEDEIDAELAKDGFESDGHEADDDSDTSGVGEPPPQIITNDLRSLHERVVELLNRCTCPFQFPMIRVSEGKYRIGDTKTLIFVRILRNHVMVRVGGGWDTLEHYLDKHDPCQCRIGHRSSSSAKVTMTPGKGGSTNMKVTYNRSSTSTPPTYNLSLPTSPQTRRRMLTSSSGQQDIGPSTDTNDIPPREPSRSSHYSDDSSTSSASLYYCSESSSQEEGRLARSSTPQFQMSRKPLSFTADSSSEFSEGESRAGSRISSQPRKSSLRKLYCMSENGDEVGNCSRVYLSDGCDSGFGPESSETSSVLSGDDQGKVKDSGKTRLKETKQTPGQVPRDAPVDSIFSDVNTPTLKSVKKVKQVSVSPPGRKTTPGISHKSQSTENLYWGKYSERVQMSRHNSSNSSAYGRKDRRSSTDSSSYTSSISRCHSQTSDIGGLGSSLTRNTPGRFSYKPPTDVRPKVDTGNKTWAFRQRATRSSISPDFCRYPSRGNNLSPSKTKTNLKSRSAESSPAKSIVTATKVQKLLEDIDLATDDTFFNEMQRFISSYREKIEKKLKNEQEENAYLNDDDSTSSTPTMLCSPDSDRPPSRGLGYSQQSPKFRPRRESQGGSTKIPLPVWYNK</sequence>
<name>A0ABM1SE69_LIMPO</name>
<feature type="region of interest" description="Disordered" evidence="5">
    <location>
        <begin position="568"/>
        <end position="688"/>
    </location>
</feature>
<dbReference type="GeneID" id="106459674"/>
<feature type="region of interest" description="Disordered" evidence="5">
    <location>
        <begin position="191"/>
        <end position="215"/>
    </location>
</feature>
<keyword evidence="2" id="KW-0963">Cytoplasm</keyword>
<evidence type="ECO:0000256" key="4">
    <source>
        <dbReference type="ARBA" id="ARBA00038441"/>
    </source>
</evidence>
<evidence type="ECO:0000259" key="7">
    <source>
        <dbReference type="PROSITE" id="PS51460"/>
    </source>
</evidence>
<dbReference type="InterPro" id="IPR001715">
    <property type="entry name" value="CH_dom"/>
</dbReference>
<gene>
    <name evidence="9" type="primary">LOC106459674</name>
</gene>
<feature type="compositionally biased region" description="Polar residues" evidence="5">
    <location>
        <begin position="602"/>
        <end position="622"/>
    </location>
</feature>
<dbReference type="RefSeq" id="XP_022241924.1">
    <property type="nucleotide sequence ID" value="XM_022386216.1"/>
</dbReference>
<dbReference type="Gene3D" id="3.30.920.20">
    <property type="entry name" value="Gas2-like domain"/>
    <property type="match status" value="1"/>
</dbReference>
<feature type="region of interest" description="Disordered" evidence="5">
    <location>
        <begin position="474"/>
        <end position="555"/>
    </location>
</feature>
<evidence type="ECO:0000313" key="8">
    <source>
        <dbReference type="Proteomes" id="UP000694941"/>
    </source>
</evidence>
<dbReference type="PROSITE" id="PS51460">
    <property type="entry name" value="GAR"/>
    <property type="match status" value="1"/>
</dbReference>
<reference evidence="9" key="1">
    <citation type="submission" date="2025-08" db="UniProtKB">
        <authorList>
            <consortium name="RefSeq"/>
        </authorList>
    </citation>
    <scope>IDENTIFICATION</scope>
    <source>
        <tissue evidence="9">Muscle</tissue>
    </source>
</reference>
<comment type="subcellular location">
    <subcellularLocation>
        <location evidence="1">Cytoplasm</location>
        <location evidence="1">Cytoskeleton</location>
    </subcellularLocation>
</comment>
<keyword evidence="3" id="KW-0206">Cytoskeleton</keyword>
<feature type="region of interest" description="Disordered" evidence="5">
    <location>
        <begin position="734"/>
        <end position="796"/>
    </location>
</feature>
<dbReference type="SMART" id="SM00033">
    <property type="entry name" value="CH"/>
    <property type="match status" value="1"/>
</dbReference>
<dbReference type="CDD" id="cd21268">
    <property type="entry name" value="CH_GAS2L1_2"/>
    <property type="match status" value="1"/>
</dbReference>
<dbReference type="SUPFAM" id="SSF47576">
    <property type="entry name" value="Calponin-homology domain, CH-domain"/>
    <property type="match status" value="1"/>
</dbReference>
<keyword evidence="8" id="KW-1185">Reference proteome</keyword>
<feature type="domain" description="Calponin-homology (CH)" evidence="6">
    <location>
        <begin position="41"/>
        <end position="166"/>
    </location>
</feature>
<dbReference type="PANTHER" id="PTHR46756">
    <property type="entry name" value="TRANSGELIN"/>
    <property type="match status" value="1"/>
</dbReference>
<feature type="compositionally biased region" description="Polar residues" evidence="5">
    <location>
        <begin position="571"/>
        <end position="580"/>
    </location>
</feature>
<dbReference type="Pfam" id="PF02187">
    <property type="entry name" value="GAS2"/>
    <property type="match status" value="1"/>
</dbReference>
<evidence type="ECO:0000256" key="2">
    <source>
        <dbReference type="ARBA" id="ARBA00022490"/>
    </source>
</evidence>
<feature type="compositionally biased region" description="Low complexity" evidence="5">
    <location>
        <begin position="590"/>
        <end position="601"/>
    </location>
</feature>
<comment type="similarity">
    <text evidence="4">Belongs to the GAS2 family.</text>
</comment>
<feature type="domain" description="GAR" evidence="7">
    <location>
        <begin position="217"/>
        <end position="289"/>
    </location>
</feature>
<dbReference type="InterPro" id="IPR036872">
    <property type="entry name" value="CH_dom_sf"/>
</dbReference>
<organism evidence="8 9">
    <name type="scientific">Limulus polyphemus</name>
    <name type="common">Atlantic horseshoe crab</name>
    <dbReference type="NCBI Taxonomy" id="6850"/>
    <lineage>
        <taxon>Eukaryota</taxon>
        <taxon>Metazoa</taxon>
        <taxon>Ecdysozoa</taxon>
        <taxon>Arthropoda</taxon>
        <taxon>Chelicerata</taxon>
        <taxon>Merostomata</taxon>
        <taxon>Xiphosura</taxon>
        <taxon>Limulidae</taxon>
        <taxon>Limulus</taxon>
    </lineage>
</organism>
<evidence type="ECO:0000313" key="9">
    <source>
        <dbReference type="RefSeq" id="XP_022241924.1"/>
    </source>
</evidence>